<dbReference type="EnsemblProtists" id="EOD41047">
    <property type="protein sequence ID" value="EOD41047"/>
    <property type="gene ID" value="EMIHUDRAFT_466386"/>
</dbReference>
<dbReference type="InterPro" id="IPR018108">
    <property type="entry name" value="MCP_transmembrane"/>
</dbReference>
<evidence type="ECO:0000256" key="2">
    <source>
        <dbReference type="ARBA" id="ARBA00006375"/>
    </source>
</evidence>
<feature type="repeat" description="Solcar" evidence="12">
    <location>
        <begin position="334"/>
        <end position="419"/>
    </location>
</feature>
<dbReference type="GO" id="GO:0005509">
    <property type="term" value="F:calcium ion binding"/>
    <property type="evidence" value="ECO:0007669"/>
    <property type="project" value="InterPro"/>
</dbReference>
<organism evidence="15 16">
    <name type="scientific">Emiliania huxleyi (strain CCMP1516)</name>
    <dbReference type="NCBI Taxonomy" id="280463"/>
    <lineage>
        <taxon>Eukaryota</taxon>
        <taxon>Haptista</taxon>
        <taxon>Haptophyta</taxon>
        <taxon>Prymnesiophyceae</taxon>
        <taxon>Isochrysidales</taxon>
        <taxon>Noelaerhabdaceae</taxon>
        <taxon>Emiliania</taxon>
    </lineage>
</organism>
<dbReference type="Gene3D" id="1.10.238.10">
    <property type="entry name" value="EF-hand"/>
    <property type="match status" value="2"/>
</dbReference>
<reference evidence="15" key="2">
    <citation type="submission" date="2024-10" db="UniProtKB">
        <authorList>
            <consortium name="EnsemblProtists"/>
        </authorList>
    </citation>
    <scope>IDENTIFICATION</scope>
</reference>
<dbReference type="PROSITE" id="PS50222">
    <property type="entry name" value="EF_HAND_2"/>
    <property type="match status" value="2"/>
</dbReference>
<dbReference type="Pfam" id="PF13499">
    <property type="entry name" value="EF-hand_7"/>
    <property type="match status" value="1"/>
</dbReference>
<evidence type="ECO:0000256" key="11">
    <source>
        <dbReference type="ARBA" id="ARBA00023136"/>
    </source>
</evidence>
<dbReference type="PaxDb" id="2903-EOD41047"/>
<dbReference type="SUPFAM" id="SSF103506">
    <property type="entry name" value="Mitochondrial carrier"/>
    <property type="match status" value="1"/>
</dbReference>
<dbReference type="InterPro" id="IPR011992">
    <property type="entry name" value="EF-hand-dom_pair"/>
</dbReference>
<evidence type="ECO:0000256" key="1">
    <source>
        <dbReference type="ARBA" id="ARBA00004448"/>
    </source>
</evidence>
<dbReference type="PROSITE" id="PS00018">
    <property type="entry name" value="EF_HAND_1"/>
    <property type="match status" value="2"/>
</dbReference>
<dbReference type="PROSITE" id="PS50920">
    <property type="entry name" value="SOLCAR"/>
    <property type="match status" value="3"/>
</dbReference>
<comment type="subcellular location">
    <subcellularLocation>
        <location evidence="1">Mitochondrion inner membrane</location>
        <topology evidence="1">Multi-pass membrane protein</topology>
    </subcellularLocation>
</comment>
<evidence type="ECO:0000256" key="8">
    <source>
        <dbReference type="ARBA" id="ARBA00022837"/>
    </source>
</evidence>
<dbReference type="CDD" id="cd00051">
    <property type="entry name" value="EFh"/>
    <property type="match status" value="1"/>
</dbReference>
<dbReference type="OMA" id="MFHSLDH"/>
<dbReference type="HOGENOM" id="CLU_015166_2_0_1"/>
<comment type="similarity">
    <text evidence="2 13">Belongs to the mitochondrial carrier (TC 2.A.29) family.</text>
</comment>
<dbReference type="Gene3D" id="1.50.40.10">
    <property type="entry name" value="Mitochondrial carrier domain"/>
    <property type="match status" value="1"/>
</dbReference>
<feature type="repeat" description="Solcar" evidence="12">
    <location>
        <begin position="220"/>
        <end position="326"/>
    </location>
</feature>
<accession>A0A0D3KZ62</accession>
<evidence type="ECO:0000256" key="7">
    <source>
        <dbReference type="ARBA" id="ARBA00022792"/>
    </source>
</evidence>
<keyword evidence="6" id="KW-0677">Repeat</keyword>
<evidence type="ECO:0000256" key="9">
    <source>
        <dbReference type="ARBA" id="ARBA00022989"/>
    </source>
</evidence>
<evidence type="ECO:0000313" key="16">
    <source>
        <dbReference type="Proteomes" id="UP000013827"/>
    </source>
</evidence>
<dbReference type="Pfam" id="PF00153">
    <property type="entry name" value="Mito_carr"/>
    <property type="match status" value="3"/>
</dbReference>
<proteinExistence type="inferred from homology"/>
<feature type="domain" description="EF-hand" evidence="14">
    <location>
        <begin position="65"/>
        <end position="100"/>
    </location>
</feature>
<dbReference type="PRINTS" id="PR00926">
    <property type="entry name" value="MITOCARRIER"/>
</dbReference>
<evidence type="ECO:0000256" key="13">
    <source>
        <dbReference type="RuleBase" id="RU000488"/>
    </source>
</evidence>
<evidence type="ECO:0000313" key="15">
    <source>
        <dbReference type="EnsemblProtists" id="EOD41047"/>
    </source>
</evidence>
<keyword evidence="8" id="KW-0106">Calcium</keyword>
<dbReference type="PANTHER" id="PTHR24089">
    <property type="entry name" value="SOLUTE CARRIER FAMILY 25"/>
    <property type="match status" value="1"/>
</dbReference>
<keyword evidence="11 12" id="KW-0472">Membrane</keyword>
<evidence type="ECO:0000256" key="10">
    <source>
        <dbReference type="ARBA" id="ARBA00023128"/>
    </source>
</evidence>
<evidence type="ECO:0000256" key="5">
    <source>
        <dbReference type="ARBA" id="ARBA00022723"/>
    </source>
</evidence>
<dbReference type="SMART" id="SM00054">
    <property type="entry name" value="EFh"/>
    <property type="match status" value="3"/>
</dbReference>
<dbReference type="eggNOG" id="KOG0036">
    <property type="taxonomic scope" value="Eukaryota"/>
</dbReference>
<name>A0A0D3KZ62_EMIH1</name>
<evidence type="ECO:0000259" key="14">
    <source>
        <dbReference type="PROSITE" id="PS50222"/>
    </source>
</evidence>
<keyword evidence="3 13" id="KW-0813">Transport</keyword>
<evidence type="ECO:0000256" key="4">
    <source>
        <dbReference type="ARBA" id="ARBA00022692"/>
    </source>
</evidence>
<dbReference type="KEGG" id="ehx:EMIHUDRAFT_466386"/>
<dbReference type="GeneID" id="17286317"/>
<keyword evidence="7" id="KW-0999">Mitochondrion inner membrane</keyword>
<feature type="repeat" description="Solcar" evidence="12">
    <location>
        <begin position="428"/>
        <end position="520"/>
    </location>
</feature>
<evidence type="ECO:0000256" key="3">
    <source>
        <dbReference type="ARBA" id="ARBA00022448"/>
    </source>
</evidence>
<dbReference type="InterPro" id="IPR002067">
    <property type="entry name" value="MCP"/>
</dbReference>
<dbReference type="InterPro" id="IPR023395">
    <property type="entry name" value="MCP_dom_sf"/>
</dbReference>
<evidence type="ECO:0000256" key="12">
    <source>
        <dbReference type="PROSITE-ProRule" id="PRU00282"/>
    </source>
</evidence>
<dbReference type="InterPro" id="IPR018247">
    <property type="entry name" value="EF_Hand_1_Ca_BS"/>
</dbReference>
<dbReference type="SUPFAM" id="SSF47473">
    <property type="entry name" value="EF-hand"/>
    <property type="match status" value="1"/>
</dbReference>
<evidence type="ECO:0000256" key="6">
    <source>
        <dbReference type="ARBA" id="ARBA00022737"/>
    </source>
</evidence>
<dbReference type="GO" id="GO:0005743">
    <property type="term" value="C:mitochondrial inner membrane"/>
    <property type="evidence" value="ECO:0007669"/>
    <property type="project" value="UniProtKB-SubCell"/>
</dbReference>
<dbReference type="STRING" id="2903.R1E0Z2"/>
<dbReference type="Proteomes" id="UP000013827">
    <property type="component" value="Unassembled WGS sequence"/>
</dbReference>
<keyword evidence="4 12" id="KW-0812">Transmembrane</keyword>
<protein>
    <recommendedName>
        <fullName evidence="14">EF-hand domain-containing protein</fullName>
    </recommendedName>
</protein>
<dbReference type="Pfam" id="PF13833">
    <property type="entry name" value="EF-hand_8"/>
    <property type="match status" value="1"/>
</dbReference>
<feature type="domain" description="EF-hand" evidence="14">
    <location>
        <begin position="130"/>
        <end position="165"/>
    </location>
</feature>
<keyword evidence="9" id="KW-1133">Transmembrane helix</keyword>
<dbReference type="FunFam" id="1.50.40.10:FF:000016">
    <property type="entry name" value="Solute carrier family 25 member 23"/>
    <property type="match status" value="1"/>
</dbReference>
<keyword evidence="16" id="KW-1185">Reference proteome</keyword>
<keyword evidence="10" id="KW-0496">Mitochondrion</keyword>
<sequence length="534" mass="57516">MRELVVREALAEAGIKRRRSSGGEPATRLSAHLLELFEEIDCDPAVCRISAEELRRGLERLGLPCSPNLVDEIFDLADANADGLLDYGDLLVYATEREAQVARTFARIARDGRIRRGELQQALGDLGLRVSAEQAQSFFDALDRNGSGTVTLDEFEQFCWLLPRVDARAAFESWQKHVPLDTGQEPGLRLVVHDQEPGLGLVAEKPLADGSGGSTPASPAPPSVVLAAGAVAGVVSRTATAPLDRLKVLMQVGSHEVASVDGSVRKLGPVAMIERRAAASGVLAGLRAIYAAGGVPAFFQGNLANVVKIVPESALKFWVYDWVKRLSARDYSRPTASERLLAGAAAGAASCTAIYPLEVVKTRMAIARAGEYEGIGHCLQRTARAEGLRALYKGLPASLAGIIPFSAVDLALFNTLKEWLARYRRREPDVLTLLGCGALSSTVAQLATYPLALAKTRLQAAGMPGYPQRYNGLADCLRQTYSDREGGGVRALYRGILPNMLKAVPAISISYVVFETSKKAMLSRIDDQRRAEPR</sequence>
<dbReference type="RefSeq" id="XP_005793476.1">
    <property type="nucleotide sequence ID" value="XM_005793419.1"/>
</dbReference>
<dbReference type="AlphaFoldDB" id="A0A0D3KZ62"/>
<dbReference type="GO" id="GO:0055085">
    <property type="term" value="P:transmembrane transport"/>
    <property type="evidence" value="ECO:0007669"/>
    <property type="project" value="InterPro"/>
</dbReference>
<keyword evidence="5" id="KW-0479">Metal-binding</keyword>
<dbReference type="InterPro" id="IPR002048">
    <property type="entry name" value="EF_hand_dom"/>
</dbReference>
<reference evidence="16" key="1">
    <citation type="journal article" date="2013" name="Nature">
        <title>Pan genome of the phytoplankton Emiliania underpins its global distribution.</title>
        <authorList>
            <person name="Read B.A."/>
            <person name="Kegel J."/>
            <person name="Klute M.J."/>
            <person name="Kuo A."/>
            <person name="Lefebvre S.C."/>
            <person name="Maumus F."/>
            <person name="Mayer C."/>
            <person name="Miller J."/>
            <person name="Monier A."/>
            <person name="Salamov A."/>
            <person name="Young J."/>
            <person name="Aguilar M."/>
            <person name="Claverie J.M."/>
            <person name="Frickenhaus S."/>
            <person name="Gonzalez K."/>
            <person name="Herman E.K."/>
            <person name="Lin Y.C."/>
            <person name="Napier J."/>
            <person name="Ogata H."/>
            <person name="Sarno A.F."/>
            <person name="Shmutz J."/>
            <person name="Schroeder D."/>
            <person name="de Vargas C."/>
            <person name="Verret F."/>
            <person name="von Dassow P."/>
            <person name="Valentin K."/>
            <person name="Van de Peer Y."/>
            <person name="Wheeler G."/>
            <person name="Dacks J.B."/>
            <person name="Delwiche C.F."/>
            <person name="Dyhrman S.T."/>
            <person name="Glockner G."/>
            <person name="John U."/>
            <person name="Richards T."/>
            <person name="Worden A.Z."/>
            <person name="Zhang X."/>
            <person name="Grigoriev I.V."/>
            <person name="Allen A.E."/>
            <person name="Bidle K."/>
            <person name="Borodovsky M."/>
            <person name="Bowler C."/>
            <person name="Brownlee C."/>
            <person name="Cock J.M."/>
            <person name="Elias M."/>
            <person name="Gladyshev V.N."/>
            <person name="Groth M."/>
            <person name="Guda C."/>
            <person name="Hadaegh A."/>
            <person name="Iglesias-Rodriguez M.D."/>
            <person name="Jenkins J."/>
            <person name="Jones B.M."/>
            <person name="Lawson T."/>
            <person name="Leese F."/>
            <person name="Lindquist E."/>
            <person name="Lobanov A."/>
            <person name="Lomsadze A."/>
            <person name="Malik S.B."/>
            <person name="Marsh M.E."/>
            <person name="Mackinder L."/>
            <person name="Mock T."/>
            <person name="Mueller-Roeber B."/>
            <person name="Pagarete A."/>
            <person name="Parker M."/>
            <person name="Probert I."/>
            <person name="Quesneville H."/>
            <person name="Raines C."/>
            <person name="Rensing S.A."/>
            <person name="Riano-Pachon D.M."/>
            <person name="Richier S."/>
            <person name="Rokitta S."/>
            <person name="Shiraiwa Y."/>
            <person name="Soanes D.M."/>
            <person name="van der Giezen M."/>
            <person name="Wahlund T.M."/>
            <person name="Williams B."/>
            <person name="Wilson W."/>
            <person name="Wolfe G."/>
            <person name="Wurch L.L."/>
        </authorList>
    </citation>
    <scope>NUCLEOTIDE SEQUENCE</scope>
</reference>